<feature type="region of interest" description="Disordered" evidence="9">
    <location>
        <begin position="1358"/>
        <end position="1389"/>
    </location>
</feature>
<feature type="compositionally biased region" description="Acidic residues" evidence="9">
    <location>
        <begin position="1"/>
        <end position="50"/>
    </location>
</feature>
<feature type="compositionally biased region" description="Polar residues" evidence="9">
    <location>
        <begin position="56"/>
        <end position="69"/>
    </location>
</feature>
<evidence type="ECO:0000256" key="7">
    <source>
        <dbReference type="ARBA" id="ARBA00023125"/>
    </source>
</evidence>
<dbReference type="SMART" id="SM00490">
    <property type="entry name" value="HELICc"/>
    <property type="match status" value="1"/>
</dbReference>
<feature type="compositionally biased region" description="Acidic residues" evidence="9">
    <location>
        <begin position="1378"/>
        <end position="1389"/>
    </location>
</feature>
<dbReference type="Pfam" id="PF00271">
    <property type="entry name" value="Helicase_C"/>
    <property type="match status" value="1"/>
</dbReference>
<comment type="subcellular location">
    <subcellularLocation>
        <location evidence="1">Nucleus</location>
    </subcellularLocation>
</comment>
<feature type="compositionally biased region" description="Low complexity" evidence="9">
    <location>
        <begin position="85"/>
        <end position="95"/>
    </location>
</feature>
<evidence type="ECO:0000313" key="12">
    <source>
        <dbReference type="Ensembl" id="ENSPMEP00000018493.1"/>
    </source>
</evidence>
<comment type="similarity">
    <text evidence="2">Belongs to the SNF2/RAD54 helicase family.</text>
</comment>
<dbReference type="InterPro" id="IPR049730">
    <property type="entry name" value="SNF2/RAD54-like_C"/>
</dbReference>
<dbReference type="PANTHER" id="PTHR45797:SF1">
    <property type="entry name" value="HELICASE ARIP4"/>
    <property type="match status" value="1"/>
</dbReference>
<dbReference type="CDD" id="cd18793">
    <property type="entry name" value="SF2_C_SNF"/>
    <property type="match status" value="1"/>
</dbReference>
<dbReference type="GO" id="GO:0016887">
    <property type="term" value="F:ATP hydrolysis activity"/>
    <property type="evidence" value="ECO:0007669"/>
    <property type="project" value="InterPro"/>
</dbReference>
<keyword evidence="3" id="KW-0547">Nucleotide-binding</keyword>
<dbReference type="Gene3D" id="3.40.50.300">
    <property type="entry name" value="P-loop containing nucleotide triphosphate hydrolases"/>
    <property type="match status" value="2"/>
</dbReference>
<evidence type="ECO:0000256" key="8">
    <source>
        <dbReference type="ARBA" id="ARBA00023242"/>
    </source>
</evidence>
<dbReference type="Pfam" id="PF00176">
    <property type="entry name" value="SNF2-rel_dom"/>
    <property type="match status" value="1"/>
</dbReference>
<dbReference type="InterPro" id="IPR044573">
    <property type="entry name" value="ARIP4_DEXHc"/>
</dbReference>
<reference evidence="12" key="1">
    <citation type="submission" date="2025-08" db="UniProtKB">
        <authorList>
            <consortium name="Ensembl"/>
        </authorList>
    </citation>
    <scope>IDENTIFICATION</scope>
</reference>
<dbReference type="CDD" id="cd18069">
    <property type="entry name" value="DEXHc_ARIP4"/>
    <property type="match status" value="1"/>
</dbReference>
<feature type="compositionally biased region" description="Low complexity" evidence="9">
    <location>
        <begin position="1309"/>
        <end position="1320"/>
    </location>
</feature>
<dbReference type="GO" id="GO:0005524">
    <property type="term" value="F:ATP binding"/>
    <property type="evidence" value="ECO:0007669"/>
    <property type="project" value="UniProtKB-KW"/>
</dbReference>
<name>A0A3B3XU95_9TELE</name>
<sequence>MSEEAISESDLETSIDSEEECMENEEEEDEDEEDLEEDEEENDGDDEDDGLGGPASRSQLPTGAGNSSESKAASRKTKKDKASKLTKSLKSSKSSKPPKPAKPAHMRKNIRKMLQEDQLEAGTKAAQQEEMERRKRLEQQRKDFPTQAPSLADAQLALLAEVSQLVPALQGKQDVICLDSSGEEDEKADINLPLSSGDEDTLQISSESADEEADAAHGSEESSGAHINDALNLPDAQGRVLVNINHPPEEKDVYLAPQLARAVKPHQIGGIRFLYDNLIESLDRYKTSSGFGCILAHSMGLGKTLQVISFIDILLKNTEAHTVLAIVPVNTLQNWLTEFNLWLPPQEALPPDTDPAFVTGRTFKVHILNDEHKTTVARAKVVEEWSRDGGVLLMGYEMYRLLSMKKSFVMGKKRKTKKPAGPVIIDLDEEDRQQELMKGIEKSISRPGPDVVICDEGHRIKNYHASTSQALKNIRSRRRVVLTGYPLQNNLIEYWCMVDFVRPDFLGTRQEFSNMFERPILNGQCVDSTPQDVRLMRYRSHVLHSLLEGFVQRRGHDVLRHHLPNKEEFVILVRLSPIQKALYTEFMKRFREAGNSGWLGLNPLKAFCVCCKIWNHPDVLYEALEKENQANEQDLDLDDITSASNPRCPAPCAGLKTKVADSSKGNNSLPPLNPSQERANQVITYEWAKDIMSNYRTGVLENSAKIVLLFHLIEESVRRRDKILVFSQSLSTLTVIEDFLSKRPMPPGIAPSDSQNQNWVRNLNYYRLDGSTSASERERLINQFNDPENKAAWLFLLSTRAGCLGVNLIGASRVVVFDASWNPCHDAQAVCRVYRYGQRKPCYIYRLVCDFTLEKKIYDRQVSKQGMSDRVVDDLNPVLNFTRKEVESLLHFVEEEPEAERISLESQRELESVIYRACELYPNLITKPPFHHESLLMDRKESKLTKAEKRAAKKSYEDEKRASVPYSRPSYAPYYPTTEHSLASIAAFNQRGWRHITRPDDKPVASVRPIQSTPIPMMPRQVGMGMAGSSSAGSLPLNFLQKAGVYVQRIVTTTDIVIPGANSSTDVQAHISAGESIHVIRGSKGTYIRTNDGRIFAIRSGKISRPAAGASAPSRGAKLSNGCSSPVDQPGRSPSADQRPLSPLSSDFFQELSHYASSTGSGTAGRANESSSLLDLPSATAGDQGGSQTGDQSRQLGNDLLRSAAEAQRGGKRKRDGGQDDAQTGGKHTSVPAHFPGLSVNSGGLSFPPVGLNLGNLGSLGHVSQPLLMPGGGSSFLQSPGQTLADLQSMFPSVSSDLLRQPAAGNGHLPPSYSQPLLSSPRMFPGPLLSGSGGFSVPNSNSATPRFLSHFTNPTSSLLGAALTQPDRHPSAVNGGDSSDDDVIEVTGQ</sequence>
<evidence type="ECO:0000259" key="10">
    <source>
        <dbReference type="PROSITE" id="PS51192"/>
    </source>
</evidence>
<feature type="compositionally biased region" description="Basic residues" evidence="9">
    <location>
        <begin position="102"/>
        <end position="111"/>
    </location>
</feature>
<dbReference type="Gene3D" id="1.20.120.850">
    <property type="entry name" value="SWI2/SNF2 ATPases, N-terminal domain"/>
    <property type="match status" value="1"/>
</dbReference>
<feature type="region of interest" description="Disordered" evidence="9">
    <location>
        <begin position="1301"/>
        <end position="1320"/>
    </location>
</feature>
<dbReference type="Proteomes" id="UP000261480">
    <property type="component" value="Unplaced"/>
</dbReference>
<dbReference type="SMART" id="SM00487">
    <property type="entry name" value="DEXDc"/>
    <property type="match status" value="1"/>
</dbReference>
<dbReference type="PROSITE" id="PS51192">
    <property type="entry name" value="HELICASE_ATP_BIND_1"/>
    <property type="match status" value="1"/>
</dbReference>
<feature type="region of interest" description="Disordered" evidence="9">
    <location>
        <begin position="1104"/>
        <end position="1144"/>
    </location>
</feature>
<dbReference type="InterPro" id="IPR001650">
    <property type="entry name" value="Helicase_C-like"/>
</dbReference>
<feature type="domain" description="Helicase ATP-binding" evidence="10">
    <location>
        <begin position="284"/>
        <end position="504"/>
    </location>
</feature>
<dbReference type="GO" id="GO:0004386">
    <property type="term" value="F:helicase activity"/>
    <property type="evidence" value="ECO:0007669"/>
    <property type="project" value="UniProtKB-KW"/>
</dbReference>
<feature type="domain" description="Helicase C-terminal" evidence="11">
    <location>
        <begin position="705"/>
        <end position="879"/>
    </location>
</feature>
<dbReference type="InterPro" id="IPR000330">
    <property type="entry name" value="SNF2_N"/>
</dbReference>
<feature type="compositionally biased region" description="Low complexity" evidence="9">
    <location>
        <begin position="1104"/>
        <end position="1117"/>
    </location>
</feature>
<feature type="region of interest" description="Disordered" evidence="9">
    <location>
        <begin position="1156"/>
        <end position="1237"/>
    </location>
</feature>
<keyword evidence="6" id="KW-0067">ATP-binding</keyword>
<accession>A0A3B3XU95</accession>
<feature type="region of interest" description="Disordered" evidence="9">
    <location>
        <begin position="188"/>
        <end position="229"/>
    </location>
</feature>
<keyword evidence="4" id="KW-0378">Hydrolase</keyword>
<evidence type="ECO:0000256" key="5">
    <source>
        <dbReference type="ARBA" id="ARBA00022806"/>
    </source>
</evidence>
<keyword evidence="13" id="KW-1185">Reference proteome</keyword>
<dbReference type="InterPro" id="IPR027417">
    <property type="entry name" value="P-loop_NTPase"/>
</dbReference>
<dbReference type="InterPro" id="IPR014001">
    <property type="entry name" value="Helicase_ATP-bd"/>
</dbReference>
<evidence type="ECO:0000256" key="2">
    <source>
        <dbReference type="ARBA" id="ARBA00007025"/>
    </source>
</evidence>
<organism evidence="12 13">
    <name type="scientific">Poecilia mexicana</name>
    <dbReference type="NCBI Taxonomy" id="48701"/>
    <lineage>
        <taxon>Eukaryota</taxon>
        <taxon>Metazoa</taxon>
        <taxon>Chordata</taxon>
        <taxon>Craniata</taxon>
        <taxon>Vertebrata</taxon>
        <taxon>Euteleostomi</taxon>
        <taxon>Actinopterygii</taxon>
        <taxon>Neopterygii</taxon>
        <taxon>Teleostei</taxon>
        <taxon>Neoteleostei</taxon>
        <taxon>Acanthomorphata</taxon>
        <taxon>Ovalentaria</taxon>
        <taxon>Atherinomorphae</taxon>
        <taxon>Cyprinodontiformes</taxon>
        <taxon>Poeciliidae</taxon>
        <taxon>Poeciliinae</taxon>
        <taxon>Poecilia</taxon>
    </lineage>
</organism>
<dbReference type="InterPro" id="IPR038718">
    <property type="entry name" value="SNF2-like_sf"/>
</dbReference>
<evidence type="ECO:0000256" key="1">
    <source>
        <dbReference type="ARBA" id="ARBA00004123"/>
    </source>
</evidence>
<evidence type="ECO:0000259" key="11">
    <source>
        <dbReference type="PROSITE" id="PS51194"/>
    </source>
</evidence>
<dbReference type="Ensembl" id="ENSPMET00000027623.1">
    <property type="protein sequence ID" value="ENSPMEP00000018493.1"/>
    <property type="gene ID" value="ENSPMEG00000021535.1"/>
</dbReference>
<keyword evidence="7" id="KW-0238">DNA-binding</keyword>
<dbReference type="InterPro" id="IPR044574">
    <property type="entry name" value="ARIP4-like"/>
</dbReference>
<evidence type="ECO:0000256" key="3">
    <source>
        <dbReference type="ARBA" id="ARBA00022741"/>
    </source>
</evidence>
<feature type="region of interest" description="Disordered" evidence="9">
    <location>
        <begin position="1"/>
        <end position="148"/>
    </location>
</feature>
<evidence type="ECO:0000313" key="13">
    <source>
        <dbReference type="Proteomes" id="UP000261480"/>
    </source>
</evidence>
<feature type="region of interest" description="Disordered" evidence="9">
    <location>
        <begin position="942"/>
        <end position="962"/>
    </location>
</feature>
<protein>
    <recommendedName>
        <fullName evidence="14">RAD54 like 2</fullName>
    </recommendedName>
</protein>
<proteinExistence type="inferred from homology"/>
<keyword evidence="5" id="KW-0347">Helicase</keyword>
<dbReference type="SUPFAM" id="SSF52540">
    <property type="entry name" value="P-loop containing nucleoside triphosphate hydrolases"/>
    <property type="match status" value="2"/>
</dbReference>
<dbReference type="PROSITE" id="PS51194">
    <property type="entry name" value="HELICASE_CTER"/>
    <property type="match status" value="1"/>
</dbReference>
<evidence type="ECO:0008006" key="14">
    <source>
        <dbReference type="Google" id="ProtNLM"/>
    </source>
</evidence>
<dbReference type="GO" id="GO:0003677">
    <property type="term" value="F:DNA binding"/>
    <property type="evidence" value="ECO:0007669"/>
    <property type="project" value="UniProtKB-KW"/>
</dbReference>
<evidence type="ECO:0000256" key="6">
    <source>
        <dbReference type="ARBA" id="ARBA00022840"/>
    </source>
</evidence>
<evidence type="ECO:0000256" key="9">
    <source>
        <dbReference type="SAM" id="MobiDB-lite"/>
    </source>
</evidence>
<evidence type="ECO:0000256" key="4">
    <source>
        <dbReference type="ARBA" id="ARBA00022801"/>
    </source>
</evidence>
<dbReference type="PANTHER" id="PTHR45797">
    <property type="entry name" value="RAD54-LIKE"/>
    <property type="match status" value="1"/>
</dbReference>
<keyword evidence="8" id="KW-0539">Nucleus</keyword>
<dbReference type="Gene3D" id="3.40.50.10810">
    <property type="entry name" value="Tandem AAA-ATPase domain"/>
    <property type="match status" value="1"/>
</dbReference>
<dbReference type="GO" id="GO:0005634">
    <property type="term" value="C:nucleus"/>
    <property type="evidence" value="ECO:0007669"/>
    <property type="project" value="UniProtKB-SubCell"/>
</dbReference>
<reference evidence="12" key="2">
    <citation type="submission" date="2025-09" db="UniProtKB">
        <authorList>
            <consortium name="Ensembl"/>
        </authorList>
    </citation>
    <scope>IDENTIFICATION</scope>
</reference>
<feature type="compositionally biased region" description="Basic and acidic residues" evidence="9">
    <location>
        <begin position="130"/>
        <end position="144"/>
    </location>
</feature>